<feature type="compositionally biased region" description="Basic and acidic residues" evidence="1">
    <location>
        <begin position="75"/>
        <end position="88"/>
    </location>
</feature>
<feature type="region of interest" description="Disordered" evidence="1">
    <location>
        <begin position="71"/>
        <end position="158"/>
    </location>
</feature>
<feature type="region of interest" description="Disordered" evidence="1">
    <location>
        <begin position="1"/>
        <end position="56"/>
    </location>
</feature>
<reference evidence="2" key="1">
    <citation type="submission" date="2020-02" db="EMBL/GenBank/DDBJ databases">
        <authorList>
            <person name="Meier V. D."/>
        </authorList>
    </citation>
    <scope>NUCLEOTIDE SEQUENCE</scope>
    <source>
        <strain evidence="2">AVDCRST_MAG89</strain>
    </source>
</reference>
<gene>
    <name evidence="2" type="ORF">AVDCRST_MAG89-3201</name>
</gene>
<sequence length="158" mass="15859">VPARAGRPGAHRAGPQRRRCRGPEAGGDGKRCDGQRRGRHLGASRPQGTGRKAAGGRLRDGLLVALVPAQAAAGHPEDRPLVHRRDGAGKQAHVHRAGHHRAGEHAGAGNDGGGGRRRRPGAAAAGNGSHLRPGIPVEPPGSGGPGGSADHASPAPPL</sequence>
<name>A0A6J4MA06_9BACT</name>
<dbReference type="EMBL" id="CADCTV010000668">
    <property type="protein sequence ID" value="CAA9352377.1"/>
    <property type="molecule type" value="Genomic_DNA"/>
</dbReference>
<proteinExistence type="predicted"/>
<dbReference type="AlphaFoldDB" id="A0A6J4MA06"/>
<feature type="compositionally biased region" description="Basic and acidic residues" evidence="1">
    <location>
        <begin position="27"/>
        <end position="36"/>
    </location>
</feature>
<feature type="non-terminal residue" evidence="2">
    <location>
        <position position="1"/>
    </location>
</feature>
<evidence type="ECO:0000313" key="2">
    <source>
        <dbReference type="EMBL" id="CAA9352377.1"/>
    </source>
</evidence>
<feature type="compositionally biased region" description="Low complexity" evidence="1">
    <location>
        <begin position="1"/>
        <end position="13"/>
    </location>
</feature>
<evidence type="ECO:0000256" key="1">
    <source>
        <dbReference type="SAM" id="MobiDB-lite"/>
    </source>
</evidence>
<organism evidence="2">
    <name type="scientific">uncultured Gemmatimonadota bacterium</name>
    <dbReference type="NCBI Taxonomy" id="203437"/>
    <lineage>
        <taxon>Bacteria</taxon>
        <taxon>Pseudomonadati</taxon>
        <taxon>Gemmatimonadota</taxon>
        <taxon>environmental samples</taxon>
    </lineage>
</organism>
<feature type="compositionally biased region" description="Low complexity" evidence="1">
    <location>
        <begin position="148"/>
        <end position="158"/>
    </location>
</feature>
<accession>A0A6J4MA06</accession>
<feature type="non-terminal residue" evidence="2">
    <location>
        <position position="158"/>
    </location>
</feature>
<feature type="compositionally biased region" description="Basic residues" evidence="1">
    <location>
        <begin position="92"/>
        <end position="102"/>
    </location>
</feature>
<protein>
    <submittedName>
        <fullName evidence="2">Diguanylate cyclase/phosphodiesterase (GGDEF &amp; EAL domains) with PAS/PAC sensor(S)</fullName>
    </submittedName>
</protein>